<dbReference type="EMBL" id="RCCI01000004">
    <property type="protein sequence ID" value="RLJ68460.1"/>
    <property type="molecule type" value="Genomic_DNA"/>
</dbReference>
<reference evidence="2 3" key="1">
    <citation type="submission" date="2018-10" db="EMBL/GenBank/DDBJ databases">
        <title>Genomic Encyclopedia of Type Strains, Phase IV (KMG-IV): sequencing the most valuable type-strain genomes for metagenomic binning, comparative biology and taxonomic classification.</title>
        <authorList>
            <person name="Goeker M."/>
        </authorList>
    </citation>
    <scope>NUCLEOTIDE SEQUENCE [LARGE SCALE GENOMIC DNA]</scope>
    <source>
        <strain evidence="2 3">DSM 26916</strain>
    </source>
</reference>
<dbReference type="AlphaFoldDB" id="A0A497XM32"/>
<keyword evidence="1" id="KW-0812">Transmembrane</keyword>
<keyword evidence="1" id="KW-0472">Membrane</keyword>
<keyword evidence="3" id="KW-1185">Reference proteome</keyword>
<proteinExistence type="predicted"/>
<feature type="transmembrane region" description="Helical" evidence="1">
    <location>
        <begin position="6"/>
        <end position="25"/>
    </location>
</feature>
<dbReference type="Proteomes" id="UP000268908">
    <property type="component" value="Unassembled WGS sequence"/>
</dbReference>
<organism evidence="2 3">
    <name type="scientific">Sulfurisoma sediminicola</name>
    <dbReference type="NCBI Taxonomy" id="1381557"/>
    <lineage>
        <taxon>Bacteria</taxon>
        <taxon>Pseudomonadati</taxon>
        <taxon>Pseudomonadota</taxon>
        <taxon>Betaproteobacteria</taxon>
        <taxon>Nitrosomonadales</taxon>
        <taxon>Sterolibacteriaceae</taxon>
        <taxon>Sulfurisoma</taxon>
    </lineage>
</organism>
<keyword evidence="1" id="KW-1133">Transmembrane helix</keyword>
<evidence type="ECO:0000256" key="1">
    <source>
        <dbReference type="SAM" id="Phobius"/>
    </source>
</evidence>
<gene>
    <name evidence="2" type="ORF">DFR35_1021</name>
</gene>
<name>A0A497XM32_9PROT</name>
<accession>A0A497XM32</accession>
<protein>
    <submittedName>
        <fullName evidence="2">Uncharacterized protein</fullName>
    </submittedName>
</protein>
<evidence type="ECO:0000313" key="2">
    <source>
        <dbReference type="EMBL" id="RLJ68460.1"/>
    </source>
</evidence>
<comment type="caution">
    <text evidence="2">The sequence shown here is derived from an EMBL/GenBank/DDBJ whole genome shotgun (WGS) entry which is preliminary data.</text>
</comment>
<dbReference type="RefSeq" id="WP_165904762.1">
    <property type="nucleotide sequence ID" value="NZ_BHVV01000002.1"/>
</dbReference>
<sequence>MGIYLTTIAIIFTVMLAGIVVDRLYRLFAMKHPKLGPFRKQGCGSCSCHGGSCDAPPR</sequence>
<evidence type="ECO:0000313" key="3">
    <source>
        <dbReference type="Proteomes" id="UP000268908"/>
    </source>
</evidence>